<dbReference type="EMBL" id="JAKRYL010000013">
    <property type="protein sequence ID" value="MCL7748148.1"/>
    <property type="molecule type" value="Genomic_DNA"/>
</dbReference>
<evidence type="ECO:0000256" key="5">
    <source>
        <dbReference type="ARBA" id="ARBA00022806"/>
    </source>
</evidence>
<keyword evidence="7" id="KW-0067">ATP-binding</keyword>
<comment type="caution">
    <text evidence="11">The sequence shown here is derived from an EMBL/GenBank/DDBJ whole genome shotgun (WGS) entry which is preliminary data.</text>
</comment>
<dbReference type="SUPFAM" id="SSF52540">
    <property type="entry name" value="P-loop containing nucleoside triphosphate hydrolases"/>
    <property type="match status" value="1"/>
</dbReference>
<name>A0A9X2I5M0_9BACI</name>
<evidence type="ECO:0000256" key="7">
    <source>
        <dbReference type="ARBA" id="ARBA00022840"/>
    </source>
</evidence>
<sequence length="959" mass="111696">MSEHVVYGTHVKDVADQERLEHAFKLTKEKSTVFYVLPSQMWLQEARRKRPGLLITTFDDIASFILKQTNISYISLSEEERTLFFLQFVRGEVTFRGEEVVSGKARAYADTYGQLKRLGLNVTDIPQSLMPISDLFQKYEDRVVLDRTMFDPENIILHAIQQLKKVPNQIEISSIVIDGYYDFSPLQMLFIEALKLAGISVTVFVPNHPHFHIVEQTVKELLSIGFIDKRVSREETTVNVEQRKLIPASTNEEQWRGVMEDIRLSDLAYDQMGILVVDERNGMNDVTKYADMYDVPLNKAKKRKLSTTSSHAFLQTALRNTTVPTSKWEQLPLVEQVLRLYQVSGLEFAKQKQTFLQTGEWFKKEHQDLFETITQLQWKKSERFIDYIRQLRNVIDRLPFFTYWEEQFNLMEDVGKLKEVAGEYKALKKLAEHLYQYEMLLHDKGLESLMMTHDLFVEWIHKLGESLQLFEERAAKRGISIYTWRDVSLFCGEKLFVVGMNEGSFPAPHHLSGYVHERDILGSAVRFSPPTGEHFRLKQQAYFEQLRYVAKSITFTYVKGIDANHPLLPSTLLEDMEESKNWTWENRMGSESAFTSEDQIEKIAYHVGKGCLVEGIPDKVKEITKRLAHLEKGNEPISLYQGQSVKPVVSVTALESYARCPFRYGMERVLQVPEPQAIQEQVSPLDIGDLMHSIIEEIYKELKAVGQSFAALREVISHIPERIDELFEEKWEQIEKQSPEISRFDLQITKQQWQKRLRRWWQAERKHFFDNADLEQMQIMAIEKPIRFELPLSNDKTLVLTGKADRIDRLNNAIVVYDYKSGQASVKMEDVQSGLKLQLPLYAFAIREEIERLEEKVVQADGATYISLKEPSKRAGNGMWRTEHVGKSSRYKVSSFCRNREDELGTEQFLIDHQLKERITEIWEGMQTNFPVEPLECSSFCSYRTICRVTDEKREQAKR</sequence>
<dbReference type="RefSeq" id="WP_250097040.1">
    <property type="nucleotide sequence ID" value="NZ_JAKRYL010000013.1"/>
</dbReference>
<dbReference type="GO" id="GO:0005524">
    <property type="term" value="F:ATP binding"/>
    <property type="evidence" value="ECO:0007669"/>
    <property type="project" value="UniProtKB-KW"/>
</dbReference>
<dbReference type="AlphaFoldDB" id="A0A9X2I5M0"/>
<dbReference type="Gene3D" id="3.90.320.10">
    <property type="match status" value="1"/>
</dbReference>
<keyword evidence="1" id="KW-0540">Nuclease</keyword>
<keyword evidence="9" id="KW-0234">DNA repair</keyword>
<dbReference type="GO" id="GO:0004527">
    <property type="term" value="F:exonuclease activity"/>
    <property type="evidence" value="ECO:0007669"/>
    <property type="project" value="UniProtKB-KW"/>
</dbReference>
<dbReference type="GO" id="GO:0004386">
    <property type="term" value="F:helicase activity"/>
    <property type="evidence" value="ECO:0007669"/>
    <property type="project" value="UniProtKB-KW"/>
</dbReference>
<accession>A0A9X2I5M0</accession>
<evidence type="ECO:0000256" key="2">
    <source>
        <dbReference type="ARBA" id="ARBA00022741"/>
    </source>
</evidence>
<feature type="domain" description="PD-(D/E)XK endonuclease-like" evidence="10">
    <location>
        <begin position="649"/>
        <end position="948"/>
    </location>
</feature>
<gene>
    <name evidence="11" type="ORF">MF646_13550</name>
</gene>
<evidence type="ECO:0000256" key="8">
    <source>
        <dbReference type="ARBA" id="ARBA00023125"/>
    </source>
</evidence>
<evidence type="ECO:0000256" key="3">
    <source>
        <dbReference type="ARBA" id="ARBA00022763"/>
    </source>
</evidence>
<evidence type="ECO:0000256" key="4">
    <source>
        <dbReference type="ARBA" id="ARBA00022801"/>
    </source>
</evidence>
<keyword evidence="5" id="KW-0347">Helicase</keyword>
<evidence type="ECO:0000313" key="11">
    <source>
        <dbReference type="EMBL" id="MCL7748148.1"/>
    </source>
</evidence>
<keyword evidence="8" id="KW-0238">DNA-binding</keyword>
<keyword evidence="4" id="KW-0378">Hydrolase</keyword>
<dbReference type="InterPro" id="IPR011604">
    <property type="entry name" value="PDDEXK-like_dom_sf"/>
</dbReference>
<dbReference type="Proteomes" id="UP001139150">
    <property type="component" value="Unassembled WGS sequence"/>
</dbReference>
<keyword evidence="12" id="KW-1185">Reference proteome</keyword>
<dbReference type="Pfam" id="PF12705">
    <property type="entry name" value="PDDEXK_1"/>
    <property type="match status" value="1"/>
</dbReference>
<dbReference type="InterPro" id="IPR011335">
    <property type="entry name" value="Restrct_endonuc-II-like"/>
</dbReference>
<proteinExistence type="predicted"/>
<evidence type="ECO:0000259" key="10">
    <source>
        <dbReference type="Pfam" id="PF12705"/>
    </source>
</evidence>
<dbReference type="GO" id="GO:0006281">
    <property type="term" value="P:DNA repair"/>
    <property type="evidence" value="ECO:0007669"/>
    <property type="project" value="UniProtKB-KW"/>
</dbReference>
<reference evidence="11" key="1">
    <citation type="submission" date="2022-02" db="EMBL/GenBank/DDBJ databases">
        <title>Halalkalibacter sp. nov. isolated from Lonar Lake, India.</title>
        <authorList>
            <person name="Joshi A."/>
            <person name="Thite S."/>
            <person name="Lodha T."/>
        </authorList>
    </citation>
    <scope>NUCLEOTIDE SEQUENCE</scope>
    <source>
        <strain evidence="11">MEB205</strain>
    </source>
</reference>
<dbReference type="GO" id="GO:0003677">
    <property type="term" value="F:DNA binding"/>
    <property type="evidence" value="ECO:0007669"/>
    <property type="project" value="UniProtKB-KW"/>
</dbReference>
<evidence type="ECO:0000256" key="9">
    <source>
        <dbReference type="ARBA" id="ARBA00023204"/>
    </source>
</evidence>
<dbReference type="InterPro" id="IPR027417">
    <property type="entry name" value="P-loop_NTPase"/>
</dbReference>
<organism evidence="11 12">
    <name type="scientific">Halalkalibacter alkaliphilus</name>
    <dbReference type="NCBI Taxonomy" id="2917993"/>
    <lineage>
        <taxon>Bacteria</taxon>
        <taxon>Bacillati</taxon>
        <taxon>Bacillota</taxon>
        <taxon>Bacilli</taxon>
        <taxon>Bacillales</taxon>
        <taxon>Bacillaceae</taxon>
        <taxon>Halalkalibacter</taxon>
    </lineage>
</organism>
<evidence type="ECO:0000256" key="6">
    <source>
        <dbReference type="ARBA" id="ARBA00022839"/>
    </source>
</evidence>
<keyword evidence="2" id="KW-0547">Nucleotide-binding</keyword>
<keyword evidence="6" id="KW-0269">Exonuclease</keyword>
<keyword evidence="3" id="KW-0227">DNA damage</keyword>
<evidence type="ECO:0000313" key="12">
    <source>
        <dbReference type="Proteomes" id="UP001139150"/>
    </source>
</evidence>
<evidence type="ECO:0000256" key="1">
    <source>
        <dbReference type="ARBA" id="ARBA00022722"/>
    </source>
</evidence>
<dbReference type="InterPro" id="IPR038726">
    <property type="entry name" value="PDDEXK_AddAB-type"/>
</dbReference>
<dbReference type="SUPFAM" id="SSF52980">
    <property type="entry name" value="Restriction endonuclease-like"/>
    <property type="match status" value="1"/>
</dbReference>
<protein>
    <submittedName>
        <fullName evidence="11">PD-(D/E)XK nuclease family protein</fullName>
    </submittedName>
</protein>